<proteinExistence type="predicted"/>
<keyword evidence="1" id="KW-0863">Zinc-finger</keyword>
<protein>
    <recommendedName>
        <fullName evidence="3">RING-type domain-containing protein</fullName>
    </recommendedName>
</protein>
<dbReference type="InterPro" id="IPR013083">
    <property type="entry name" value="Znf_RING/FYVE/PHD"/>
</dbReference>
<accession>A0ABD3GBV3</accession>
<sequence>MAESTMTMSESRIVTVKETKVWLENQSAGGYRIVRVRITRFDFRGTATYLRCSICSRSIYSRDRCSHDISNPKSYYRLKAYLEDGTGELEATAWEATRCFTGMSLDEFVVKKMRDDEAEILERFGRREAAAQGLLEELSQNVGSQSAPAPPDENEGPVQAHVPVQDPVEVVEGPGDGPPLVDGEPALTDAQKLTVAEAEVARLKTQLELTEEAVRVERLRNFADGADRAAWDVERTTLQRDVDFARESRDQMVRVYEELHSGLRQELAEAFGRTRAEEDPRRHWELLRQYDASVHSLAALRLSTHEMIVVRGNKAMCPPAARDVWNTANRDGDLERIATFFPGWAPLAPTDGGNIGLSLIWHRKDCGVCHNFFGPEGDYLPGSCGHPVHIACLLKLIVTGTSCVVCRAPYHKRLWYQFACEKHLQAAAAFSTSAFHEYAAAHRDCQPMAKRLEIIDRWEARADKDFADKHLVPDDRAHGYNVRERALDLLHFYLCPARCRPGVAAEYLNELYQFVPSDLPVECHNFSRHFAPALSILHVGTANGQRPRQHGEPTQPRLVELSDDEDR</sequence>
<reference evidence="4 5" key="1">
    <citation type="submission" date="2024-09" db="EMBL/GenBank/DDBJ databases">
        <title>Chromosome-scale assembly of Riccia sorocarpa.</title>
        <authorList>
            <person name="Paukszto L."/>
        </authorList>
    </citation>
    <scope>NUCLEOTIDE SEQUENCE [LARGE SCALE GENOMIC DNA]</scope>
    <source>
        <strain evidence="4">LP-2024</strain>
        <tissue evidence="4">Aerial parts of the thallus</tissue>
    </source>
</reference>
<dbReference type="InterPro" id="IPR001841">
    <property type="entry name" value="Znf_RING"/>
</dbReference>
<evidence type="ECO:0000313" key="5">
    <source>
        <dbReference type="Proteomes" id="UP001633002"/>
    </source>
</evidence>
<evidence type="ECO:0000256" key="1">
    <source>
        <dbReference type="PROSITE-ProRule" id="PRU00175"/>
    </source>
</evidence>
<name>A0ABD3GBV3_9MARC</name>
<dbReference type="CDD" id="cd16448">
    <property type="entry name" value="RING-H2"/>
    <property type="match status" value="1"/>
</dbReference>
<dbReference type="AlphaFoldDB" id="A0ABD3GBV3"/>
<dbReference type="Proteomes" id="UP001633002">
    <property type="component" value="Unassembled WGS sequence"/>
</dbReference>
<evidence type="ECO:0000259" key="3">
    <source>
        <dbReference type="PROSITE" id="PS50089"/>
    </source>
</evidence>
<keyword evidence="5" id="KW-1185">Reference proteome</keyword>
<keyword evidence="1" id="KW-0862">Zinc</keyword>
<comment type="caution">
    <text evidence="4">The sequence shown here is derived from an EMBL/GenBank/DDBJ whole genome shotgun (WGS) entry which is preliminary data.</text>
</comment>
<keyword evidence="1" id="KW-0479">Metal-binding</keyword>
<evidence type="ECO:0000256" key="2">
    <source>
        <dbReference type="SAM" id="MobiDB-lite"/>
    </source>
</evidence>
<dbReference type="GO" id="GO:0008270">
    <property type="term" value="F:zinc ion binding"/>
    <property type="evidence" value="ECO:0007669"/>
    <property type="project" value="UniProtKB-KW"/>
</dbReference>
<dbReference type="Gene3D" id="2.40.50.140">
    <property type="entry name" value="Nucleic acid-binding proteins"/>
    <property type="match status" value="1"/>
</dbReference>
<dbReference type="SUPFAM" id="SSF57850">
    <property type="entry name" value="RING/U-box"/>
    <property type="match status" value="1"/>
</dbReference>
<dbReference type="InterPro" id="IPR012340">
    <property type="entry name" value="NA-bd_OB-fold"/>
</dbReference>
<dbReference type="EMBL" id="JBJQOH010000008">
    <property type="protein sequence ID" value="KAL3676433.1"/>
    <property type="molecule type" value="Genomic_DNA"/>
</dbReference>
<dbReference type="Gene3D" id="3.30.40.10">
    <property type="entry name" value="Zinc/RING finger domain, C3HC4 (zinc finger)"/>
    <property type="match status" value="1"/>
</dbReference>
<gene>
    <name evidence="4" type="ORF">R1sor_026381</name>
</gene>
<feature type="region of interest" description="Disordered" evidence="2">
    <location>
        <begin position="543"/>
        <end position="567"/>
    </location>
</feature>
<dbReference type="PROSITE" id="PS50089">
    <property type="entry name" value="ZF_RING_2"/>
    <property type="match status" value="1"/>
</dbReference>
<organism evidence="4 5">
    <name type="scientific">Riccia sorocarpa</name>
    <dbReference type="NCBI Taxonomy" id="122646"/>
    <lineage>
        <taxon>Eukaryota</taxon>
        <taxon>Viridiplantae</taxon>
        <taxon>Streptophyta</taxon>
        <taxon>Embryophyta</taxon>
        <taxon>Marchantiophyta</taxon>
        <taxon>Marchantiopsida</taxon>
        <taxon>Marchantiidae</taxon>
        <taxon>Marchantiales</taxon>
        <taxon>Ricciaceae</taxon>
        <taxon>Riccia</taxon>
    </lineage>
</organism>
<feature type="domain" description="RING-type" evidence="3">
    <location>
        <begin position="366"/>
        <end position="407"/>
    </location>
</feature>
<dbReference type="SUPFAM" id="SSF50249">
    <property type="entry name" value="Nucleic acid-binding proteins"/>
    <property type="match status" value="1"/>
</dbReference>
<evidence type="ECO:0000313" key="4">
    <source>
        <dbReference type="EMBL" id="KAL3676433.1"/>
    </source>
</evidence>